<sequence>MGRVATSAAWAGVGGVAWAANQAVEGRAFLRAAEIMNAQIALDYDAIGATGRLPEVAPVLPLHGGMVASKPKILLTCWAGGAALTLVLVAALFFLVSVTHLDKSTTPAGALVGSIGMGVGFAIFAGWFPGLLLWFVFGSRENARRSTNVVLQQYRRYWAAREQARVDLAHGADPDAVRRFLDSFEIATYDDASLFEGATA</sequence>
<proteinExistence type="predicted"/>
<keyword evidence="3" id="KW-1185">Reference proteome</keyword>
<keyword evidence="1" id="KW-0812">Transmembrane</keyword>
<reference evidence="3" key="1">
    <citation type="journal article" date="2019" name="Int. J. Syst. Evol. Microbiol.">
        <title>The Global Catalogue of Microorganisms (GCM) 10K type strain sequencing project: providing services to taxonomists for standard genome sequencing and annotation.</title>
        <authorList>
            <consortium name="The Broad Institute Genomics Platform"/>
            <consortium name="The Broad Institute Genome Sequencing Center for Infectious Disease"/>
            <person name="Wu L."/>
            <person name="Ma J."/>
        </authorList>
    </citation>
    <scope>NUCLEOTIDE SEQUENCE [LARGE SCALE GENOMIC DNA]</scope>
    <source>
        <strain evidence="3">CGMCC 1.15277</strain>
    </source>
</reference>
<comment type="caution">
    <text evidence="2">The sequence shown here is derived from an EMBL/GenBank/DDBJ whole genome shotgun (WGS) entry which is preliminary data.</text>
</comment>
<accession>A0ABW1X4D8</accession>
<evidence type="ECO:0000313" key="3">
    <source>
        <dbReference type="Proteomes" id="UP001596266"/>
    </source>
</evidence>
<protein>
    <submittedName>
        <fullName evidence="2">Uncharacterized protein</fullName>
    </submittedName>
</protein>
<evidence type="ECO:0000256" key="1">
    <source>
        <dbReference type="SAM" id="Phobius"/>
    </source>
</evidence>
<dbReference type="EMBL" id="JBHSUA010000025">
    <property type="protein sequence ID" value="MFC6398016.1"/>
    <property type="molecule type" value="Genomic_DNA"/>
</dbReference>
<dbReference type="Proteomes" id="UP001596266">
    <property type="component" value="Unassembled WGS sequence"/>
</dbReference>
<gene>
    <name evidence="2" type="ORF">ACFP57_13625</name>
</gene>
<keyword evidence="1" id="KW-1133">Transmembrane helix</keyword>
<feature type="transmembrane region" description="Helical" evidence="1">
    <location>
        <begin position="108"/>
        <end position="137"/>
    </location>
</feature>
<organism evidence="2 3">
    <name type="scientific">Luteococcus sanguinis</name>
    <dbReference type="NCBI Taxonomy" id="174038"/>
    <lineage>
        <taxon>Bacteria</taxon>
        <taxon>Bacillati</taxon>
        <taxon>Actinomycetota</taxon>
        <taxon>Actinomycetes</taxon>
        <taxon>Propionibacteriales</taxon>
        <taxon>Propionibacteriaceae</taxon>
        <taxon>Luteococcus</taxon>
    </lineage>
</organism>
<dbReference type="RefSeq" id="WP_343886839.1">
    <property type="nucleotide sequence ID" value="NZ_BAAAKI010000024.1"/>
</dbReference>
<keyword evidence="1" id="KW-0472">Membrane</keyword>
<evidence type="ECO:0000313" key="2">
    <source>
        <dbReference type="EMBL" id="MFC6398016.1"/>
    </source>
</evidence>
<name>A0ABW1X4D8_9ACTN</name>
<feature type="transmembrane region" description="Helical" evidence="1">
    <location>
        <begin position="73"/>
        <end position="96"/>
    </location>
</feature>